<gene>
    <name evidence="1" type="ordered locus">Tola_0952</name>
</gene>
<sequence>MSNQDRLEIARLTLNYLISIQTSENGAHALRRLETEAGKSSDPDTFGTLYRVVFKEIEASVFSEIKDDIQRPEE</sequence>
<proteinExistence type="predicted"/>
<protein>
    <submittedName>
        <fullName evidence="1">Uncharacterized protein</fullName>
    </submittedName>
</protein>
<accession>C4LCL6</accession>
<reference evidence="1 2" key="2">
    <citation type="journal article" date="2011" name="Stand. Genomic Sci.">
        <title>Complete genome sequence of Tolumonas auensis type strain (TA 4).</title>
        <authorList>
            <person name="Chertkov O."/>
            <person name="Copeland A."/>
            <person name="Lucas S."/>
            <person name="Lapidus A."/>
            <person name="Berry K.W."/>
            <person name="Detter J.C."/>
            <person name="Del Rio T.G."/>
            <person name="Hammon N."/>
            <person name="Dalin E."/>
            <person name="Tice H."/>
            <person name="Pitluck S."/>
            <person name="Richardson P."/>
            <person name="Bruce D."/>
            <person name="Goodwin L."/>
            <person name="Han C."/>
            <person name="Tapia R."/>
            <person name="Saunders E."/>
            <person name="Schmutz J."/>
            <person name="Brettin T."/>
            <person name="Larimer F."/>
            <person name="Land M."/>
            <person name="Hauser L."/>
            <person name="Spring S."/>
            <person name="Rohde M."/>
            <person name="Kyrpides N.C."/>
            <person name="Ivanova N."/>
            <person name="Goker M."/>
            <person name="Beller H.R."/>
            <person name="Klenk H.P."/>
            <person name="Woyke T."/>
        </authorList>
    </citation>
    <scope>NUCLEOTIDE SEQUENCE [LARGE SCALE GENOMIC DNA]</scope>
    <source>
        <strain evidence="2">DSM 9187 / TA4</strain>
    </source>
</reference>
<dbReference type="OrthoDB" id="9877059at2"/>
<organism evidence="1 2">
    <name type="scientific">Tolumonas auensis (strain DSM 9187 / NBRC 110442 / TA 4)</name>
    <dbReference type="NCBI Taxonomy" id="595494"/>
    <lineage>
        <taxon>Bacteria</taxon>
        <taxon>Pseudomonadati</taxon>
        <taxon>Pseudomonadota</taxon>
        <taxon>Gammaproteobacteria</taxon>
        <taxon>Aeromonadales</taxon>
        <taxon>Aeromonadaceae</taxon>
        <taxon>Tolumonas</taxon>
    </lineage>
</organism>
<name>C4LCL6_TOLAT</name>
<dbReference type="HOGENOM" id="CLU_2686678_0_0_6"/>
<dbReference type="KEGG" id="tau:Tola_0952"/>
<reference evidence="2" key="1">
    <citation type="submission" date="2009-05" db="EMBL/GenBank/DDBJ databases">
        <title>Complete sequence of Tolumonas auensis DSM 9187.</title>
        <authorList>
            <consortium name="US DOE Joint Genome Institute"/>
            <person name="Lucas S."/>
            <person name="Copeland A."/>
            <person name="Lapidus A."/>
            <person name="Glavina del Rio T."/>
            <person name="Tice H."/>
            <person name="Bruce D."/>
            <person name="Goodwin L."/>
            <person name="Pitluck S."/>
            <person name="Chertkov O."/>
            <person name="Brettin T."/>
            <person name="Detter J.C."/>
            <person name="Han C."/>
            <person name="Larimer F."/>
            <person name="Land M."/>
            <person name="Hauser L."/>
            <person name="Kyrpides N."/>
            <person name="Mikhailova N."/>
            <person name="Spring S."/>
            <person name="Beller H."/>
        </authorList>
    </citation>
    <scope>NUCLEOTIDE SEQUENCE [LARGE SCALE GENOMIC DNA]</scope>
    <source>
        <strain evidence="2">DSM 9187 / TA4</strain>
    </source>
</reference>
<dbReference type="Proteomes" id="UP000009073">
    <property type="component" value="Chromosome"/>
</dbReference>
<dbReference type="RefSeq" id="WP_012729179.1">
    <property type="nucleotide sequence ID" value="NC_012691.1"/>
</dbReference>
<evidence type="ECO:0000313" key="1">
    <source>
        <dbReference type="EMBL" id="ACQ92580.1"/>
    </source>
</evidence>
<dbReference type="STRING" id="595494.Tola_0952"/>
<keyword evidence="2" id="KW-1185">Reference proteome</keyword>
<dbReference type="EMBL" id="CP001616">
    <property type="protein sequence ID" value="ACQ92580.1"/>
    <property type="molecule type" value="Genomic_DNA"/>
</dbReference>
<dbReference type="AlphaFoldDB" id="C4LCL6"/>
<evidence type="ECO:0000313" key="2">
    <source>
        <dbReference type="Proteomes" id="UP000009073"/>
    </source>
</evidence>